<comment type="caution">
    <text evidence="1">The sequence shown here is derived from an EMBL/GenBank/DDBJ whole genome shotgun (WGS) entry which is preliminary data.</text>
</comment>
<proteinExistence type="predicted"/>
<protein>
    <submittedName>
        <fullName evidence="1">Uncharacterized protein</fullName>
    </submittedName>
</protein>
<reference evidence="1" key="1">
    <citation type="submission" date="2024-09" db="EMBL/GenBank/DDBJ databases">
        <title>Black Yeasts Isolated from many extreme environments.</title>
        <authorList>
            <person name="Coleine C."/>
            <person name="Stajich J.E."/>
            <person name="Selbmann L."/>
        </authorList>
    </citation>
    <scope>NUCLEOTIDE SEQUENCE</scope>
    <source>
        <strain evidence="1">CCFEE 5737</strain>
    </source>
</reference>
<sequence>MGGRPLSPANPFMSDDAFSPVNATASSGWGGLDSFKGDTSGFNNFSAINDLSSATSTPSIFTTQAPFSHGGYIEPQPAFMQPQQMHMGVSPIQTKFPKELQTYRQRHGQITPPSASSSIHRPNSNSMEDALGGEDSSHTSRRRSTQYSMDGVKTENLGSPVDSQQSASKKKRRGRKAKDAQHDDQDEQRQKFLERNRLAATKCRQKKKAWTNGLEDRARNLTAERTYLKAMECQLRQEILELKNRCLEHADCNCQAIRNYLNSTVATMRPPVLNDYAPSSFGAQPMDTDLMAHFGSPPNFNEPARSKSTESHRTTEEEMAAILTTENAKDDKPV</sequence>
<gene>
    <name evidence="1" type="ORF">LTS18_009005</name>
</gene>
<keyword evidence="2" id="KW-1185">Reference proteome</keyword>
<accession>A0ACC3DAD4</accession>
<name>A0ACC3DAD4_9PEZI</name>
<dbReference type="EMBL" id="JAWDJW010006574">
    <property type="protein sequence ID" value="KAK3064231.1"/>
    <property type="molecule type" value="Genomic_DNA"/>
</dbReference>
<evidence type="ECO:0000313" key="1">
    <source>
        <dbReference type="EMBL" id="KAK3064231.1"/>
    </source>
</evidence>
<evidence type="ECO:0000313" key="2">
    <source>
        <dbReference type="Proteomes" id="UP001186974"/>
    </source>
</evidence>
<organism evidence="1 2">
    <name type="scientific">Coniosporium uncinatum</name>
    <dbReference type="NCBI Taxonomy" id="93489"/>
    <lineage>
        <taxon>Eukaryota</taxon>
        <taxon>Fungi</taxon>
        <taxon>Dikarya</taxon>
        <taxon>Ascomycota</taxon>
        <taxon>Pezizomycotina</taxon>
        <taxon>Dothideomycetes</taxon>
        <taxon>Dothideomycetes incertae sedis</taxon>
        <taxon>Coniosporium</taxon>
    </lineage>
</organism>
<dbReference type="Proteomes" id="UP001186974">
    <property type="component" value="Unassembled WGS sequence"/>
</dbReference>